<evidence type="ECO:0000256" key="2">
    <source>
        <dbReference type="ARBA" id="ARBA00022527"/>
    </source>
</evidence>
<evidence type="ECO:0000313" key="13">
    <source>
        <dbReference type="EMBL" id="CAI2370279.1"/>
    </source>
</evidence>
<keyword evidence="5" id="KW-0418">Kinase</keyword>
<feature type="cross-link" description="Glycyl lysine isopeptide (Lys-Gly) (interchain with G-Cter in SUMO2)" evidence="9">
    <location>
        <position position="924"/>
    </location>
</feature>
<dbReference type="PROSITE" id="PS00107">
    <property type="entry name" value="PROTEIN_KINASE_ATP"/>
    <property type="match status" value="1"/>
</dbReference>
<feature type="binding site" evidence="8">
    <location>
        <position position="940"/>
    </location>
    <ligand>
        <name>ATP</name>
        <dbReference type="ChEBI" id="CHEBI:30616"/>
    </ligand>
</feature>
<proteinExistence type="predicted"/>
<dbReference type="InterPro" id="IPR011009">
    <property type="entry name" value="Kinase-like_dom_sf"/>
</dbReference>
<evidence type="ECO:0000313" key="14">
    <source>
        <dbReference type="Proteomes" id="UP001295684"/>
    </source>
</evidence>
<evidence type="ECO:0000256" key="5">
    <source>
        <dbReference type="ARBA" id="ARBA00022777"/>
    </source>
</evidence>
<feature type="compositionally biased region" description="Basic and acidic residues" evidence="11">
    <location>
        <begin position="655"/>
        <end position="664"/>
    </location>
</feature>
<evidence type="ECO:0000256" key="3">
    <source>
        <dbReference type="ARBA" id="ARBA00022679"/>
    </source>
</evidence>
<feature type="compositionally biased region" description="Basic and acidic residues" evidence="11">
    <location>
        <begin position="762"/>
        <end position="786"/>
    </location>
</feature>
<comment type="caution">
    <text evidence="13">The sequence shown here is derived from an EMBL/GenBank/DDBJ whole genome shotgun (WGS) entry which is preliminary data.</text>
</comment>
<dbReference type="Gene3D" id="1.10.510.10">
    <property type="entry name" value="Transferase(Phosphotransferase) domain 1"/>
    <property type="match status" value="1"/>
</dbReference>
<feature type="region of interest" description="Disordered" evidence="11">
    <location>
        <begin position="23"/>
        <end position="54"/>
    </location>
</feature>
<dbReference type="GO" id="GO:0005524">
    <property type="term" value="F:ATP binding"/>
    <property type="evidence" value="ECO:0007669"/>
    <property type="project" value="UniProtKB-UniRule"/>
</dbReference>
<evidence type="ECO:0000259" key="12">
    <source>
        <dbReference type="PROSITE" id="PS50011"/>
    </source>
</evidence>
<dbReference type="PROSITE" id="PS00108">
    <property type="entry name" value="PROTEIN_KINASE_ST"/>
    <property type="match status" value="1"/>
</dbReference>
<keyword evidence="2" id="KW-0723">Serine/threonine-protein kinase</keyword>
<keyword evidence="4 8" id="KW-0547">Nucleotide-binding</keyword>
<feature type="region of interest" description="Disordered" evidence="11">
    <location>
        <begin position="294"/>
        <end position="346"/>
    </location>
</feature>
<dbReference type="CDD" id="cd14003">
    <property type="entry name" value="STKc_AMPK-like"/>
    <property type="match status" value="1"/>
</dbReference>
<dbReference type="GO" id="GO:0004674">
    <property type="term" value="F:protein serine/threonine kinase activity"/>
    <property type="evidence" value="ECO:0007669"/>
    <property type="project" value="UniProtKB-KW"/>
</dbReference>
<comment type="subunit">
    <text evidence="1">Monomer.</text>
</comment>
<feature type="compositionally biased region" description="Basic residues" evidence="11">
    <location>
        <begin position="326"/>
        <end position="344"/>
    </location>
</feature>
<evidence type="ECO:0000256" key="7">
    <source>
        <dbReference type="PIRSR" id="PIRSR630616-1"/>
    </source>
</evidence>
<feature type="region of interest" description="Disordered" evidence="11">
    <location>
        <begin position="629"/>
        <end position="732"/>
    </location>
</feature>
<dbReference type="AlphaFoldDB" id="A0AAD1US38"/>
<feature type="compositionally biased region" description="Polar residues" evidence="11">
    <location>
        <begin position="315"/>
        <end position="325"/>
    </location>
</feature>
<protein>
    <recommendedName>
        <fullName evidence="12">Protein kinase domain-containing protein</fullName>
    </recommendedName>
</protein>
<gene>
    <name evidence="13" type="ORF">ECRASSUSDP1_LOCUS11589</name>
</gene>
<keyword evidence="3" id="KW-0808">Transferase</keyword>
<accession>A0AAD1US38</accession>
<feature type="compositionally biased region" description="Polar residues" evidence="11">
    <location>
        <begin position="697"/>
        <end position="712"/>
    </location>
</feature>
<feature type="compositionally biased region" description="Polar residues" evidence="11">
    <location>
        <begin position="668"/>
        <end position="681"/>
    </location>
</feature>
<dbReference type="Proteomes" id="UP001295684">
    <property type="component" value="Unassembled WGS sequence"/>
</dbReference>
<dbReference type="PROSITE" id="PS50011">
    <property type="entry name" value="PROTEIN_KINASE_DOM"/>
    <property type="match status" value="1"/>
</dbReference>
<dbReference type="InterPro" id="IPR017441">
    <property type="entry name" value="Protein_kinase_ATP_BS"/>
</dbReference>
<dbReference type="PANTHER" id="PTHR24350">
    <property type="entry name" value="SERINE/THREONINE-PROTEIN KINASE IAL-RELATED"/>
    <property type="match status" value="1"/>
</dbReference>
<evidence type="ECO:0000256" key="8">
    <source>
        <dbReference type="PIRSR" id="PIRSR630616-2"/>
    </source>
</evidence>
<dbReference type="InterPro" id="IPR000719">
    <property type="entry name" value="Prot_kinase_dom"/>
</dbReference>
<keyword evidence="6 8" id="KW-0067">ATP-binding</keyword>
<dbReference type="InterPro" id="IPR008271">
    <property type="entry name" value="Ser/Thr_kinase_AS"/>
</dbReference>
<name>A0AAD1US38_EUPCR</name>
<evidence type="ECO:0000256" key="4">
    <source>
        <dbReference type="ARBA" id="ARBA00022741"/>
    </source>
</evidence>
<evidence type="ECO:0000256" key="6">
    <source>
        <dbReference type="ARBA" id="ARBA00022840"/>
    </source>
</evidence>
<dbReference type="SUPFAM" id="SSF56112">
    <property type="entry name" value="Protein kinase-like (PK-like)"/>
    <property type="match status" value="1"/>
</dbReference>
<dbReference type="FunFam" id="1.10.510.10:FF:000571">
    <property type="entry name" value="Maternal embryonic leucine zipper kinase"/>
    <property type="match status" value="1"/>
</dbReference>
<evidence type="ECO:0000256" key="9">
    <source>
        <dbReference type="PIRSR" id="PIRSR630616-3"/>
    </source>
</evidence>
<dbReference type="InterPro" id="IPR030616">
    <property type="entry name" value="Aur-like"/>
</dbReference>
<dbReference type="FunFam" id="3.30.200.20:FF:000042">
    <property type="entry name" value="Aurora kinase A"/>
    <property type="match status" value="1"/>
</dbReference>
<dbReference type="EMBL" id="CAMPGE010011447">
    <property type="protein sequence ID" value="CAI2370279.1"/>
    <property type="molecule type" value="Genomic_DNA"/>
</dbReference>
<feature type="compositionally biased region" description="Polar residues" evidence="11">
    <location>
        <begin position="294"/>
        <end position="307"/>
    </location>
</feature>
<feature type="binding site" evidence="8 10">
    <location>
        <position position="828"/>
    </location>
    <ligand>
        <name>ATP</name>
        <dbReference type="ChEBI" id="CHEBI:30616"/>
    </ligand>
</feature>
<organism evidence="13 14">
    <name type="scientific">Euplotes crassus</name>
    <dbReference type="NCBI Taxonomy" id="5936"/>
    <lineage>
        <taxon>Eukaryota</taxon>
        <taxon>Sar</taxon>
        <taxon>Alveolata</taxon>
        <taxon>Ciliophora</taxon>
        <taxon>Intramacronucleata</taxon>
        <taxon>Spirotrichea</taxon>
        <taxon>Hypotrichia</taxon>
        <taxon>Euplotida</taxon>
        <taxon>Euplotidae</taxon>
        <taxon>Moneuplotes</taxon>
    </lineage>
</organism>
<feature type="region of interest" description="Disordered" evidence="11">
    <location>
        <begin position="761"/>
        <end position="786"/>
    </location>
</feature>
<feature type="active site" description="Proton acceptor" evidence="7">
    <location>
        <position position="922"/>
    </location>
</feature>
<feature type="domain" description="Protein kinase" evidence="12">
    <location>
        <begin position="799"/>
        <end position="1051"/>
    </location>
</feature>
<dbReference type="SMART" id="SM00220">
    <property type="entry name" value="S_TKc"/>
    <property type="match status" value="1"/>
</dbReference>
<sequence>MSSKIQAGSKNNKYFKTIDYSKNPTKTYSRKESKKRGSGGLCSINNSNLNTSKKKENPEVYNMKTIASRHTRHKSMLCGVTGKKDKSTEQNFLKSTCQCGSTSFKSCICSISQQDNGLISKTIQNKRYHPKPLVTSKKKPKIYYYKKQKLSKGDEDFLGYIGNPKSKKKASGEFSLDQNFTIGSSDFAKNIKNKGPTKFKKPKHKKAESISSSFIKPKISSSITSSMVSHKRIRNKPEFLTSFKMNNQRRSSETQFPKHVGVKYEPLKKPRLDKPSPKITSSTITNSRTFYSKNESMNTNSQRNNHSFLVRDNRVGNSVLKSTKSGSKRLKKTKTPAGSKKTHTKGNNSVYIKDFEKLMKERGNIDNKSTKRMTVIKQDNFNLMAKNINNSEVKMSIYLIKPDEAGESFPKSKMHVAPIGKSGLKKSKNTLNSIIDKQLYHKRVKSNQIYNVKLLTKPDEKSHKKNLTKFKYNKELLKAKSSKKTKESSVPPGFSQYAFKKGIDLQKSLIQTRKKSSYQSHNCTPKKLKAFKRVPNQAVCLAQSKKHYIGGSKPSSKTKHSLGETGYQNMISQKGEINFNGQISANLISGVAKSYQDLGVVNKAKNPSSCAIKTFSPKQKISQVEKNRKNLCDYQKDKRAKPTSNKPVVMMNSKVEGKNPDKNFKRLSVSSKQTSQNPNTSRTRKKTSKVSHIGDSYIQTPKTGKNNASANTKGVFKRSSKDLGSSSVKKETRIKEVNNPISPKGSKLDLGYPGLDIQFEEEEKKLPMSDEKESSKAKTLNIKDESNPKSTTEIISQFYRIGKVLGKGAFGKVNLAIDRKSKDLVAIKSINKHFIADSSSKSKIAQEVAILKRIDHQNIVCMKDHIETENHVIFVMELCAGGDLLNYVRKRRKLSENTSKVIFKQILNGLEYCHQNNVLHRDIKLDNILLDSKGEVKIGDFGVSKIVQEGEVMLDQCGTPAYIAPEILLDNGYTGYGIDIWSAGVVLYAMLYGTVPFKAHNMKELHTSIILAKYSLKECISELAMDLIKKILEPNPSKRLSITQILSHPWFEEVDEDIELFNDQEKEKILREFTYNNTDKYNRNTENVNLSRDNISNSGSTVESFTEHNLSTQNSLVRNHSTKSVILAPFNSTISEIDQETKMLVKQFMADRKSLKFHARCRDVNRQYEQNNNCELDNGVYNKHMLEEK</sequence>
<evidence type="ECO:0000256" key="11">
    <source>
        <dbReference type="SAM" id="MobiDB-lite"/>
    </source>
</evidence>
<evidence type="ECO:0000256" key="1">
    <source>
        <dbReference type="ARBA" id="ARBA00011245"/>
    </source>
</evidence>
<dbReference type="Pfam" id="PF00069">
    <property type="entry name" value="Pkinase"/>
    <property type="match status" value="1"/>
</dbReference>
<evidence type="ECO:0000256" key="10">
    <source>
        <dbReference type="PROSITE-ProRule" id="PRU10141"/>
    </source>
</evidence>
<keyword evidence="14" id="KW-1185">Reference proteome</keyword>
<reference evidence="13" key="1">
    <citation type="submission" date="2023-07" db="EMBL/GenBank/DDBJ databases">
        <authorList>
            <consortium name="AG Swart"/>
            <person name="Singh M."/>
            <person name="Singh A."/>
            <person name="Seah K."/>
            <person name="Emmerich C."/>
        </authorList>
    </citation>
    <scope>NUCLEOTIDE SEQUENCE</scope>
    <source>
        <strain evidence="13">DP1</strain>
    </source>
</reference>